<name>A0A397SS93_9GLOM</name>
<gene>
    <name evidence="1" type="ORF">C1645_781673</name>
</gene>
<dbReference type="EMBL" id="QKYT01000420">
    <property type="protein sequence ID" value="RIA85534.1"/>
    <property type="molecule type" value="Genomic_DNA"/>
</dbReference>
<keyword evidence="2" id="KW-1185">Reference proteome</keyword>
<organism evidence="1 2">
    <name type="scientific">Glomus cerebriforme</name>
    <dbReference type="NCBI Taxonomy" id="658196"/>
    <lineage>
        <taxon>Eukaryota</taxon>
        <taxon>Fungi</taxon>
        <taxon>Fungi incertae sedis</taxon>
        <taxon>Mucoromycota</taxon>
        <taxon>Glomeromycotina</taxon>
        <taxon>Glomeromycetes</taxon>
        <taxon>Glomerales</taxon>
        <taxon>Glomeraceae</taxon>
        <taxon>Glomus</taxon>
    </lineage>
</organism>
<protein>
    <submittedName>
        <fullName evidence="1">Uncharacterized protein</fullName>
    </submittedName>
</protein>
<sequence length="73" mass="8660">MELIKLMRLCVNKLEKSSNKYIFAHDKHRTTHDKQTQRNEDKPRILNVATAEVLIDRLLLLSNKFIIFIIQVI</sequence>
<evidence type="ECO:0000313" key="1">
    <source>
        <dbReference type="EMBL" id="RIA85534.1"/>
    </source>
</evidence>
<dbReference type="AlphaFoldDB" id="A0A397SS93"/>
<reference evidence="1 2" key="1">
    <citation type="submission" date="2018-06" db="EMBL/GenBank/DDBJ databases">
        <title>Comparative genomics reveals the genomic features of Rhizophagus irregularis, R. cerebriforme, R. diaphanum and Gigaspora rosea, and their symbiotic lifestyle signature.</title>
        <authorList>
            <person name="Morin E."/>
            <person name="San Clemente H."/>
            <person name="Chen E.C.H."/>
            <person name="De La Providencia I."/>
            <person name="Hainaut M."/>
            <person name="Kuo A."/>
            <person name="Kohler A."/>
            <person name="Murat C."/>
            <person name="Tang N."/>
            <person name="Roy S."/>
            <person name="Loubradou J."/>
            <person name="Henrissat B."/>
            <person name="Grigoriev I.V."/>
            <person name="Corradi N."/>
            <person name="Roux C."/>
            <person name="Martin F.M."/>
        </authorList>
    </citation>
    <scope>NUCLEOTIDE SEQUENCE [LARGE SCALE GENOMIC DNA]</scope>
    <source>
        <strain evidence="1 2">DAOM 227022</strain>
    </source>
</reference>
<evidence type="ECO:0000313" key="2">
    <source>
        <dbReference type="Proteomes" id="UP000265703"/>
    </source>
</evidence>
<comment type="caution">
    <text evidence="1">The sequence shown here is derived from an EMBL/GenBank/DDBJ whole genome shotgun (WGS) entry which is preliminary data.</text>
</comment>
<proteinExistence type="predicted"/>
<dbReference type="Proteomes" id="UP000265703">
    <property type="component" value="Unassembled WGS sequence"/>
</dbReference>
<accession>A0A397SS93</accession>